<keyword evidence="1" id="KW-0472">Membrane</keyword>
<evidence type="ECO:0000313" key="3">
    <source>
        <dbReference type="Proteomes" id="UP000033109"/>
    </source>
</evidence>
<accession>A0A0E3UZ89</accession>
<dbReference type="STRING" id="400092.PKOR_18440"/>
<gene>
    <name evidence="2" type="ORF">PKOR_18440</name>
</gene>
<sequence length="159" mass="18127">MNTKNQIKAIAFYQIIGGLLGIALTVWVMFRGEMVITQQTLRFGIFAGLLYVFSILCGRLLFRKPKRGLRMSLINQVLQVFYFSFGAYGFQYVAGLRIGVGFDMVGNWLFKFRLALSSFHFSLDTNLGQKFIGINLLALFLVFCIERLQEKLRNSNGSL</sequence>
<dbReference type="KEGG" id="pko:PKOR_18440"/>
<evidence type="ECO:0000256" key="1">
    <source>
        <dbReference type="SAM" id="Phobius"/>
    </source>
</evidence>
<dbReference type="Proteomes" id="UP000033109">
    <property type="component" value="Chromosome"/>
</dbReference>
<dbReference type="OrthoDB" id="1448671at2"/>
<feature type="transmembrane region" description="Helical" evidence="1">
    <location>
        <begin position="74"/>
        <end position="94"/>
    </location>
</feature>
<dbReference type="PATRIC" id="fig|400092.3.peg.4038"/>
<keyword evidence="1" id="KW-0812">Transmembrane</keyword>
<protein>
    <submittedName>
        <fullName evidence="2">Uncharacterized protein</fullName>
    </submittedName>
</protein>
<name>A0A0E3UZ89_9BACT</name>
<feature type="transmembrane region" description="Helical" evidence="1">
    <location>
        <begin position="127"/>
        <end position="145"/>
    </location>
</feature>
<proteinExistence type="predicted"/>
<feature type="transmembrane region" description="Helical" evidence="1">
    <location>
        <begin position="42"/>
        <end position="62"/>
    </location>
</feature>
<dbReference type="EMBL" id="CP009621">
    <property type="protein sequence ID" value="AKD05812.1"/>
    <property type="molecule type" value="Genomic_DNA"/>
</dbReference>
<dbReference type="RefSeq" id="WP_148561743.1">
    <property type="nucleotide sequence ID" value="NZ_CBCSCY010000008.1"/>
</dbReference>
<keyword evidence="3" id="KW-1185">Reference proteome</keyword>
<organism evidence="2 3">
    <name type="scientific">Pontibacter korlensis</name>
    <dbReference type="NCBI Taxonomy" id="400092"/>
    <lineage>
        <taxon>Bacteria</taxon>
        <taxon>Pseudomonadati</taxon>
        <taxon>Bacteroidota</taxon>
        <taxon>Cytophagia</taxon>
        <taxon>Cytophagales</taxon>
        <taxon>Hymenobacteraceae</taxon>
        <taxon>Pontibacter</taxon>
    </lineage>
</organism>
<evidence type="ECO:0000313" key="2">
    <source>
        <dbReference type="EMBL" id="AKD05812.1"/>
    </source>
</evidence>
<dbReference type="AlphaFoldDB" id="A0A0E3UZ89"/>
<dbReference type="HOGENOM" id="CLU_1659155_0_0_10"/>
<feature type="transmembrane region" description="Helical" evidence="1">
    <location>
        <begin position="12"/>
        <end position="30"/>
    </location>
</feature>
<keyword evidence="1" id="KW-1133">Transmembrane helix</keyword>
<reference evidence="2 3" key="1">
    <citation type="journal article" date="2015" name="Sci. Rep.">
        <title>Unraveling adaptation of Pontibacter korlensis to radiation and infertility in desert through complete genome and comparative transcriptomic analysis.</title>
        <authorList>
            <person name="Dai J."/>
            <person name="Dai W."/>
            <person name="Qiu C."/>
            <person name="Yang Z."/>
            <person name="Zhang Y."/>
            <person name="Zhou M."/>
            <person name="Zhang L."/>
            <person name="Fang C."/>
            <person name="Gao Q."/>
            <person name="Yang Q."/>
            <person name="Li X."/>
            <person name="Wang Z."/>
            <person name="Wang Z."/>
            <person name="Jia Z."/>
            <person name="Chen X."/>
        </authorList>
    </citation>
    <scope>NUCLEOTIDE SEQUENCE [LARGE SCALE GENOMIC DNA]</scope>
    <source>
        <strain evidence="2 3">X14-1T</strain>
    </source>
</reference>